<reference evidence="1 2" key="1">
    <citation type="submission" date="2023-08" db="EMBL/GenBank/DDBJ databases">
        <title>Functional and genomic diversity of the sorghum phyllosphere microbiome.</title>
        <authorList>
            <person name="Shade A."/>
        </authorList>
    </citation>
    <scope>NUCLEOTIDE SEQUENCE [LARGE SCALE GENOMIC DNA]</scope>
    <source>
        <strain evidence="1 2">SORGH_AS_0335</strain>
    </source>
</reference>
<organism evidence="1 2">
    <name type="scientific">Paracidovorax wautersii</name>
    <dbReference type="NCBI Taxonomy" id="1177982"/>
    <lineage>
        <taxon>Bacteria</taxon>
        <taxon>Pseudomonadati</taxon>
        <taxon>Pseudomonadota</taxon>
        <taxon>Betaproteobacteria</taxon>
        <taxon>Burkholderiales</taxon>
        <taxon>Comamonadaceae</taxon>
        <taxon>Paracidovorax</taxon>
    </lineage>
</organism>
<keyword evidence="1" id="KW-0645">Protease</keyword>
<proteinExistence type="predicted"/>
<dbReference type="Proteomes" id="UP001267710">
    <property type="component" value="Unassembled WGS sequence"/>
</dbReference>
<dbReference type="InterPro" id="IPR014553">
    <property type="entry name" value="Aminopept"/>
</dbReference>
<name>A0ABU1I727_9BURK</name>
<protein>
    <submittedName>
        <fullName evidence="1">Aminopeptidase</fullName>
    </submittedName>
</protein>
<keyword evidence="1" id="KW-0031">Aminopeptidase</keyword>
<dbReference type="EMBL" id="JAVIZX010000001">
    <property type="protein sequence ID" value="MDR6213034.1"/>
    <property type="molecule type" value="Genomic_DNA"/>
</dbReference>
<accession>A0ABU1I727</accession>
<dbReference type="PIRSF" id="PIRSF029285">
    <property type="entry name" value="Aminopept"/>
    <property type="match status" value="1"/>
</dbReference>
<keyword evidence="2" id="KW-1185">Reference proteome</keyword>
<dbReference type="Pfam" id="PF10023">
    <property type="entry name" value="Aminopep"/>
    <property type="match status" value="1"/>
</dbReference>
<comment type="caution">
    <text evidence="1">The sequence shown here is derived from an EMBL/GenBank/DDBJ whole genome shotgun (WGS) entry which is preliminary data.</text>
</comment>
<dbReference type="GO" id="GO:0004177">
    <property type="term" value="F:aminopeptidase activity"/>
    <property type="evidence" value="ECO:0007669"/>
    <property type="project" value="UniProtKB-KW"/>
</dbReference>
<keyword evidence="1" id="KW-0378">Hydrolase</keyword>
<evidence type="ECO:0000313" key="2">
    <source>
        <dbReference type="Proteomes" id="UP001267710"/>
    </source>
</evidence>
<evidence type="ECO:0000313" key="1">
    <source>
        <dbReference type="EMBL" id="MDR6213034.1"/>
    </source>
</evidence>
<gene>
    <name evidence="1" type="ORF">QE399_000723</name>
</gene>
<sequence length="388" mass="42943">MTPPASPRHPWPALSRPARPMAVAMAAVVTGMLLGGCAATRDSAAYYWQSVRGHLQLMQAAQPIDDWIGRPDTAEPLRQRLRLAQEARRFASAELALPDNASYRRYADLGRRAAVFNVVAAGPYSLTLHTWCFPVTGCIGYRGYFAEADAQAEAARLAQQQGLEVAVYGVPAYSTLGYTNWLGGDPLLNTFIAWPEGEFVRLLFHELAHQVVYAQGDTLFNESFATAVERLGVERWLAEKSTPQARADFAASEARRAAFRALTRDTRERLRAIYETNQPPAQSQQSLAAMKSEAMQQFRDRYAALRAQWLAAQATPQQLTGLDRWVHEANNASFGAQAAYDDLVPAFTALYEREGRDFPRFYEAVRALSRLPQAARHAALQALAPSPA</sequence>